<evidence type="ECO:0000256" key="1">
    <source>
        <dbReference type="SAM" id="MobiDB-lite"/>
    </source>
</evidence>
<feature type="region of interest" description="Disordered" evidence="1">
    <location>
        <begin position="28"/>
        <end position="54"/>
    </location>
</feature>
<dbReference type="Proteomes" id="UP001488805">
    <property type="component" value="Unassembled WGS sequence"/>
</dbReference>
<dbReference type="AlphaFoldDB" id="A0AAW1G2C0"/>
<proteinExistence type="predicted"/>
<sequence length="110" mass="11909">MSYRHAPPPHAAVSPLAWAASPAAMLDVPGQEAPTKTPTDVLSSSAIDESARTEEAERVSAICRLKTHIPGTCTDTTSVIRNTSMVHYHQDGLYWCSIYLNMGNLGIQEN</sequence>
<accession>A0AAW1G2C0</accession>
<comment type="caution">
    <text evidence="2">The sequence shown here is derived from an EMBL/GenBank/DDBJ whole genome shotgun (WGS) entry which is preliminary data.</text>
</comment>
<evidence type="ECO:0000313" key="3">
    <source>
        <dbReference type="Proteomes" id="UP001488805"/>
    </source>
</evidence>
<reference evidence="2 3" key="1">
    <citation type="journal article" date="2024" name="Genome Biol. Evol.">
        <title>Chromosome-level genome assembly of the viviparous eelpout Zoarces viviparus.</title>
        <authorList>
            <person name="Fuhrmann N."/>
            <person name="Brasseur M.V."/>
            <person name="Bakowski C.E."/>
            <person name="Podsiadlowski L."/>
            <person name="Prost S."/>
            <person name="Krehenwinkel H."/>
            <person name="Mayer C."/>
        </authorList>
    </citation>
    <scope>NUCLEOTIDE SEQUENCE [LARGE SCALE GENOMIC DNA]</scope>
    <source>
        <strain evidence="2">NO-MEL_2022_Ind0_liver</strain>
    </source>
</reference>
<feature type="compositionally biased region" description="Polar residues" evidence="1">
    <location>
        <begin position="34"/>
        <end position="47"/>
    </location>
</feature>
<protein>
    <submittedName>
        <fullName evidence="2">Uncharacterized protein</fullName>
    </submittedName>
</protein>
<keyword evidence="3" id="KW-1185">Reference proteome</keyword>
<evidence type="ECO:0000313" key="2">
    <source>
        <dbReference type="EMBL" id="KAK9540803.1"/>
    </source>
</evidence>
<gene>
    <name evidence="2" type="ORF">VZT92_003229</name>
</gene>
<name>A0AAW1G2C0_ZOAVI</name>
<organism evidence="2 3">
    <name type="scientific">Zoarces viviparus</name>
    <name type="common">Viviparous eelpout</name>
    <name type="synonym">Blennius viviparus</name>
    <dbReference type="NCBI Taxonomy" id="48416"/>
    <lineage>
        <taxon>Eukaryota</taxon>
        <taxon>Metazoa</taxon>
        <taxon>Chordata</taxon>
        <taxon>Craniata</taxon>
        <taxon>Vertebrata</taxon>
        <taxon>Euteleostomi</taxon>
        <taxon>Actinopterygii</taxon>
        <taxon>Neopterygii</taxon>
        <taxon>Teleostei</taxon>
        <taxon>Neoteleostei</taxon>
        <taxon>Acanthomorphata</taxon>
        <taxon>Eupercaria</taxon>
        <taxon>Perciformes</taxon>
        <taxon>Cottioidei</taxon>
        <taxon>Zoarcales</taxon>
        <taxon>Zoarcidae</taxon>
        <taxon>Zoarcinae</taxon>
        <taxon>Zoarces</taxon>
    </lineage>
</organism>
<dbReference type="EMBL" id="JBCEZU010000013">
    <property type="protein sequence ID" value="KAK9540803.1"/>
    <property type="molecule type" value="Genomic_DNA"/>
</dbReference>